<keyword evidence="1" id="KW-0812">Transmembrane</keyword>
<evidence type="ECO:0000313" key="2">
    <source>
        <dbReference type="EMBL" id="CAD8082451.1"/>
    </source>
</evidence>
<protein>
    <submittedName>
        <fullName evidence="2">Uncharacterized protein</fullName>
    </submittedName>
</protein>
<dbReference type="EMBL" id="CAJJDN010000043">
    <property type="protein sequence ID" value="CAD8082451.1"/>
    <property type="molecule type" value="Genomic_DNA"/>
</dbReference>
<dbReference type="AlphaFoldDB" id="A0A8S1MWS2"/>
<gene>
    <name evidence="2" type="ORF">PSON_ATCC_30995.1.T0430197</name>
</gene>
<keyword evidence="1" id="KW-0472">Membrane</keyword>
<feature type="transmembrane region" description="Helical" evidence="1">
    <location>
        <begin position="180"/>
        <end position="199"/>
    </location>
</feature>
<dbReference type="Proteomes" id="UP000692954">
    <property type="component" value="Unassembled WGS sequence"/>
</dbReference>
<reference evidence="2" key="1">
    <citation type="submission" date="2021-01" db="EMBL/GenBank/DDBJ databases">
        <authorList>
            <consortium name="Genoscope - CEA"/>
            <person name="William W."/>
        </authorList>
    </citation>
    <scope>NUCLEOTIDE SEQUENCE</scope>
</reference>
<evidence type="ECO:0000256" key="1">
    <source>
        <dbReference type="SAM" id="Phobius"/>
    </source>
</evidence>
<keyword evidence="1" id="KW-1133">Transmembrane helix</keyword>
<accession>A0A8S1MWS2</accession>
<name>A0A8S1MWS2_9CILI</name>
<comment type="caution">
    <text evidence="2">The sequence shown here is derived from an EMBL/GenBank/DDBJ whole genome shotgun (WGS) entry which is preliminary data.</text>
</comment>
<organism evidence="2 3">
    <name type="scientific">Paramecium sonneborni</name>
    <dbReference type="NCBI Taxonomy" id="65129"/>
    <lineage>
        <taxon>Eukaryota</taxon>
        <taxon>Sar</taxon>
        <taxon>Alveolata</taxon>
        <taxon>Ciliophora</taxon>
        <taxon>Intramacronucleata</taxon>
        <taxon>Oligohymenophorea</taxon>
        <taxon>Peniculida</taxon>
        <taxon>Parameciidae</taxon>
        <taxon>Paramecium</taxon>
    </lineage>
</organism>
<proteinExistence type="predicted"/>
<keyword evidence="3" id="KW-1185">Reference proteome</keyword>
<evidence type="ECO:0000313" key="3">
    <source>
        <dbReference type="Proteomes" id="UP000692954"/>
    </source>
</evidence>
<sequence>MFSKQSKLFVRNIYGSFKKVLTCKIIKLDALKYSKVFTPLLFLTGNDDCLFYSSDLLMNFSLKKQKEMKNLLFTIQTLEIPYLSVNQVGLEDRYFGIMFQKKISNGHQLKKKIQNNKLNARVVKNDRFFYKIGENIRERLCSLVTRKLKLHININSLFLISFKQKYYHKKNFKFKRKQQYIMIILINIIRILNQAILIVKRSVFMDSKVFF</sequence>